<accession>A0A0D2AJX7</accession>
<dbReference type="HOGENOM" id="CLU_059759_1_0_1"/>
<dbReference type="PANTHER" id="PTHR32022">
    <property type="entry name" value="D-GLUTAMATE CYCLASE, MITOCHONDRIAL"/>
    <property type="match status" value="1"/>
</dbReference>
<dbReference type="AlphaFoldDB" id="A0A0D2AJX7"/>
<proteinExistence type="inferred from homology"/>
<dbReference type="OrthoDB" id="10262538at2759"/>
<dbReference type="PANTHER" id="PTHR32022:SF10">
    <property type="entry name" value="D-GLUTAMATE CYCLASE, MITOCHONDRIAL"/>
    <property type="match status" value="1"/>
</dbReference>
<evidence type="ECO:0008006" key="5">
    <source>
        <dbReference type="Google" id="ProtNLM"/>
    </source>
</evidence>
<dbReference type="Pfam" id="PF07286">
    <property type="entry name" value="D-Glu_cyclase"/>
    <property type="match status" value="1"/>
</dbReference>
<dbReference type="InterPro" id="IPR038021">
    <property type="entry name" value="Putative_hydro-lyase"/>
</dbReference>
<dbReference type="GO" id="GO:0006536">
    <property type="term" value="P:glutamate metabolic process"/>
    <property type="evidence" value="ECO:0007669"/>
    <property type="project" value="TreeGrafter"/>
</dbReference>
<keyword evidence="2" id="KW-0456">Lyase</keyword>
<dbReference type="Gene3D" id="3.30.2040.10">
    <property type="entry name" value="PSTPO5379-like domain"/>
    <property type="match status" value="1"/>
</dbReference>
<keyword evidence="4" id="KW-1185">Reference proteome</keyword>
<dbReference type="STRING" id="253628.A0A0D2AJX7"/>
<dbReference type="GeneID" id="27310519"/>
<organism evidence="3 4">
    <name type="scientific">Verruconis gallopava</name>
    <dbReference type="NCBI Taxonomy" id="253628"/>
    <lineage>
        <taxon>Eukaryota</taxon>
        <taxon>Fungi</taxon>
        <taxon>Dikarya</taxon>
        <taxon>Ascomycota</taxon>
        <taxon>Pezizomycotina</taxon>
        <taxon>Dothideomycetes</taxon>
        <taxon>Pleosporomycetidae</taxon>
        <taxon>Venturiales</taxon>
        <taxon>Sympoventuriaceae</taxon>
        <taxon>Verruconis</taxon>
    </lineage>
</organism>
<dbReference type="EMBL" id="KN847534">
    <property type="protein sequence ID" value="KIW06870.1"/>
    <property type="molecule type" value="Genomic_DNA"/>
</dbReference>
<dbReference type="SUPFAM" id="SSF160920">
    <property type="entry name" value="PSTPO5379-like"/>
    <property type="match status" value="1"/>
</dbReference>
<gene>
    <name evidence="3" type="ORF">PV09_02546</name>
</gene>
<comment type="similarity">
    <text evidence="1">Belongs to the D-glutamate cyclase family.</text>
</comment>
<name>A0A0D2AJX7_9PEZI</name>
<reference evidence="3 4" key="1">
    <citation type="submission" date="2015-01" db="EMBL/GenBank/DDBJ databases">
        <title>The Genome Sequence of Ochroconis gallopava CBS43764.</title>
        <authorList>
            <consortium name="The Broad Institute Genomics Platform"/>
            <person name="Cuomo C."/>
            <person name="de Hoog S."/>
            <person name="Gorbushina A."/>
            <person name="Stielow B."/>
            <person name="Teixiera M."/>
            <person name="Abouelleil A."/>
            <person name="Chapman S.B."/>
            <person name="Priest M."/>
            <person name="Young S.K."/>
            <person name="Wortman J."/>
            <person name="Nusbaum C."/>
            <person name="Birren B."/>
        </authorList>
    </citation>
    <scope>NUCLEOTIDE SEQUENCE [LARGE SCALE GENOMIC DNA]</scope>
    <source>
        <strain evidence="3 4">CBS 43764</strain>
    </source>
</reference>
<sequence>MTKNEIQDYSKATGRDVRLAARSGDLTTPTTGLAAGYLQANLIILPANYADDFRQLCQRNPVPCPLLAESASPGDFRNLKSHIPGISGQQIASDLDLRKDAPRYVVYKDADEVKGQKGCLDIERWWADDHIAFLIGCSFSFENALMEKGLVVKHILHGRNVSMYRTTMPLCDAGRFQKRSYVVSMRPYELGEVEAVKAVTRPFGLTHGEPLGWGWQTAEALGIKDITKPEYGDAPVCADGTPFTRDSREVPVFWGCGVTPQNAVVGNSISGIVLGHLPGHMLVLDLREEDVFKR</sequence>
<evidence type="ECO:0000256" key="1">
    <source>
        <dbReference type="ARBA" id="ARBA00007896"/>
    </source>
</evidence>
<dbReference type="GO" id="GO:0047820">
    <property type="term" value="F:D-glutamate cyclase activity"/>
    <property type="evidence" value="ECO:0007669"/>
    <property type="project" value="TreeGrafter"/>
</dbReference>
<evidence type="ECO:0000313" key="4">
    <source>
        <dbReference type="Proteomes" id="UP000053259"/>
    </source>
</evidence>
<dbReference type="Gene3D" id="3.40.1640.10">
    <property type="entry name" value="PSTPO5379-like"/>
    <property type="match status" value="1"/>
</dbReference>
<dbReference type="InterPro" id="IPR009906">
    <property type="entry name" value="D-Glu_cyclase"/>
</dbReference>
<dbReference type="RefSeq" id="XP_016216739.1">
    <property type="nucleotide sequence ID" value="XM_016355603.1"/>
</dbReference>
<evidence type="ECO:0000256" key="2">
    <source>
        <dbReference type="ARBA" id="ARBA00023239"/>
    </source>
</evidence>
<dbReference type="VEuPathDB" id="FungiDB:PV09_02546"/>
<dbReference type="Proteomes" id="UP000053259">
    <property type="component" value="Unassembled WGS sequence"/>
</dbReference>
<evidence type="ECO:0000313" key="3">
    <source>
        <dbReference type="EMBL" id="KIW06870.1"/>
    </source>
</evidence>
<dbReference type="FunFam" id="3.30.2040.10:FF:000001">
    <property type="entry name" value="D-glutamate cyclase, mitochondrial"/>
    <property type="match status" value="1"/>
</dbReference>
<protein>
    <recommendedName>
        <fullName evidence="5">DUF1445 domain-containing protein</fullName>
    </recommendedName>
</protein>
<dbReference type="InParanoid" id="A0A0D2AJX7"/>